<keyword evidence="2" id="KW-1185">Reference proteome</keyword>
<protein>
    <recommendedName>
        <fullName evidence="3">Class III signal peptide</fullName>
    </recommendedName>
</protein>
<dbReference type="AlphaFoldDB" id="A0A8J2VC56"/>
<dbReference type="EMBL" id="BMHQ01000008">
    <property type="protein sequence ID" value="GGE21557.1"/>
    <property type="molecule type" value="Genomic_DNA"/>
</dbReference>
<evidence type="ECO:0008006" key="3">
    <source>
        <dbReference type="Google" id="ProtNLM"/>
    </source>
</evidence>
<comment type="caution">
    <text evidence="1">The sequence shown here is derived from an EMBL/GenBank/DDBJ whole genome shotgun (WGS) entry which is preliminary data.</text>
</comment>
<evidence type="ECO:0000313" key="1">
    <source>
        <dbReference type="EMBL" id="GGE21557.1"/>
    </source>
</evidence>
<proteinExistence type="predicted"/>
<name>A0A8J2VC56_9BACL</name>
<gene>
    <name evidence="1" type="ORF">GCM10011571_24560</name>
</gene>
<accession>A0A8J2VC56</accession>
<dbReference type="RefSeq" id="WP_188648179.1">
    <property type="nucleotide sequence ID" value="NZ_BMHQ01000008.1"/>
</dbReference>
<sequence>MKNVLLKTYAKYKVAMMNRKGSQTLEYIFLIAGVIAVAALLKTVLGGEEVSGELKSKVKEWISNADK</sequence>
<reference evidence="1" key="2">
    <citation type="submission" date="2020-09" db="EMBL/GenBank/DDBJ databases">
        <authorList>
            <person name="Sun Q."/>
            <person name="Zhou Y."/>
        </authorList>
    </citation>
    <scope>NUCLEOTIDE SEQUENCE</scope>
    <source>
        <strain evidence="1">CGMCC 1.15179</strain>
    </source>
</reference>
<organism evidence="1 2">
    <name type="scientific">Marinithermofilum abyssi</name>
    <dbReference type="NCBI Taxonomy" id="1571185"/>
    <lineage>
        <taxon>Bacteria</taxon>
        <taxon>Bacillati</taxon>
        <taxon>Bacillota</taxon>
        <taxon>Bacilli</taxon>
        <taxon>Bacillales</taxon>
        <taxon>Thermoactinomycetaceae</taxon>
        <taxon>Marinithermofilum</taxon>
    </lineage>
</organism>
<reference evidence="1" key="1">
    <citation type="journal article" date="2014" name="Int. J. Syst. Evol. Microbiol.">
        <title>Complete genome sequence of Corynebacterium casei LMG S-19264T (=DSM 44701T), isolated from a smear-ripened cheese.</title>
        <authorList>
            <consortium name="US DOE Joint Genome Institute (JGI-PGF)"/>
            <person name="Walter F."/>
            <person name="Albersmeier A."/>
            <person name="Kalinowski J."/>
            <person name="Ruckert C."/>
        </authorList>
    </citation>
    <scope>NUCLEOTIDE SEQUENCE</scope>
    <source>
        <strain evidence="1">CGMCC 1.15179</strain>
    </source>
</reference>
<dbReference type="Proteomes" id="UP000625210">
    <property type="component" value="Unassembled WGS sequence"/>
</dbReference>
<evidence type="ECO:0000313" key="2">
    <source>
        <dbReference type="Proteomes" id="UP000625210"/>
    </source>
</evidence>